<dbReference type="AlphaFoldDB" id="A0A645H8H7"/>
<protein>
    <recommendedName>
        <fullName evidence="2">DUF429 domain-containing protein</fullName>
    </recommendedName>
</protein>
<dbReference type="EMBL" id="VSSQ01088323">
    <property type="protein sequence ID" value="MPN35000.1"/>
    <property type="molecule type" value="Genomic_DNA"/>
</dbReference>
<accession>A0A645H8H7</accession>
<comment type="caution">
    <text evidence="1">The sequence shown here is derived from an EMBL/GenBank/DDBJ whole genome shotgun (WGS) entry which is preliminary data.</text>
</comment>
<organism evidence="1">
    <name type="scientific">bioreactor metagenome</name>
    <dbReference type="NCBI Taxonomy" id="1076179"/>
    <lineage>
        <taxon>unclassified sequences</taxon>
        <taxon>metagenomes</taxon>
        <taxon>ecological metagenomes</taxon>
    </lineage>
</organism>
<gene>
    <name evidence="1" type="ORF">SDC9_182494</name>
</gene>
<reference evidence="1" key="1">
    <citation type="submission" date="2019-08" db="EMBL/GenBank/DDBJ databases">
        <authorList>
            <person name="Kucharzyk K."/>
            <person name="Murdoch R.W."/>
            <person name="Higgins S."/>
            <person name="Loffler F."/>
        </authorList>
    </citation>
    <scope>NUCLEOTIDE SEQUENCE</scope>
</reference>
<proteinExistence type="predicted"/>
<name>A0A645H8H7_9ZZZZ</name>
<evidence type="ECO:0000313" key="1">
    <source>
        <dbReference type="EMBL" id="MPN35000.1"/>
    </source>
</evidence>
<sequence length="191" mass="21692">MADSEYRQQLASVPPRNRYMDMRVCEYELISRGLSPSRTPHSVAKFSASLQKALKFSSEMGVNGFQYWPFPNARHQMLETNADASYWSMLGIKPFNSTSLEGRIQRQLALQVRRVPVKDTMIFFEEVTRHRLLTGKLPDEMILSTPILNALAAAYTAWVVVNRPGESAQLGEEDEGYIYLPCKPAVQENSD</sequence>
<evidence type="ECO:0008006" key="2">
    <source>
        <dbReference type="Google" id="ProtNLM"/>
    </source>
</evidence>